<evidence type="ECO:0000313" key="6">
    <source>
        <dbReference type="Proteomes" id="UP001652623"/>
    </source>
</evidence>
<feature type="repeat" description="PPR" evidence="4">
    <location>
        <begin position="426"/>
        <end position="460"/>
    </location>
</feature>
<feature type="repeat" description="PPR" evidence="4">
    <location>
        <begin position="356"/>
        <end position="390"/>
    </location>
</feature>
<keyword evidence="2" id="KW-0677">Repeat</keyword>
<comment type="similarity">
    <text evidence="1">Belongs to the PPR family. P subfamily.</text>
</comment>
<protein>
    <submittedName>
        <fullName evidence="7">Pentatricopeptide repeat-containing protein At4g31850, chloroplastic-like</fullName>
    </submittedName>
</protein>
<dbReference type="PROSITE" id="PS50158">
    <property type="entry name" value="ZF_CCHC"/>
    <property type="match status" value="1"/>
</dbReference>
<dbReference type="SUPFAM" id="SSF57756">
    <property type="entry name" value="Retrovirus zinc finger-like domains"/>
    <property type="match status" value="1"/>
</dbReference>
<evidence type="ECO:0000313" key="7">
    <source>
        <dbReference type="RefSeq" id="XP_060668138.1"/>
    </source>
</evidence>
<keyword evidence="3" id="KW-0479">Metal-binding</keyword>
<evidence type="ECO:0000259" key="5">
    <source>
        <dbReference type="PROSITE" id="PS50158"/>
    </source>
</evidence>
<feature type="repeat" description="PPR" evidence="4">
    <location>
        <begin position="321"/>
        <end position="355"/>
    </location>
</feature>
<accession>A0ABM3ZUH3</accession>
<feature type="domain" description="CCHC-type" evidence="5">
    <location>
        <begin position="66"/>
        <end position="81"/>
    </location>
</feature>
<dbReference type="PANTHER" id="PTHR47941">
    <property type="entry name" value="PENTATRICOPEPTIDE REPEAT-CONTAINING PROTEIN 3, MITOCHONDRIAL"/>
    <property type="match status" value="1"/>
</dbReference>
<dbReference type="Pfam" id="PF13041">
    <property type="entry name" value="PPR_2"/>
    <property type="match status" value="1"/>
</dbReference>
<dbReference type="InterPro" id="IPR002885">
    <property type="entry name" value="PPR_rpt"/>
</dbReference>
<evidence type="ECO:0000256" key="1">
    <source>
        <dbReference type="ARBA" id="ARBA00007626"/>
    </source>
</evidence>
<dbReference type="Gene3D" id="1.25.40.10">
    <property type="entry name" value="Tetratricopeptide repeat domain"/>
    <property type="match status" value="3"/>
</dbReference>
<dbReference type="Proteomes" id="UP001652623">
    <property type="component" value="Chromosome 10"/>
</dbReference>
<dbReference type="Pfam" id="PF12854">
    <property type="entry name" value="PPR_1"/>
    <property type="match status" value="1"/>
</dbReference>
<organism evidence="6 7">
    <name type="scientific">Ziziphus jujuba</name>
    <name type="common">Chinese jujube</name>
    <name type="synonym">Ziziphus sativa</name>
    <dbReference type="NCBI Taxonomy" id="326968"/>
    <lineage>
        <taxon>Eukaryota</taxon>
        <taxon>Viridiplantae</taxon>
        <taxon>Streptophyta</taxon>
        <taxon>Embryophyta</taxon>
        <taxon>Tracheophyta</taxon>
        <taxon>Spermatophyta</taxon>
        <taxon>Magnoliopsida</taxon>
        <taxon>eudicotyledons</taxon>
        <taxon>Gunneridae</taxon>
        <taxon>Pentapetalae</taxon>
        <taxon>rosids</taxon>
        <taxon>fabids</taxon>
        <taxon>Rosales</taxon>
        <taxon>Rhamnaceae</taxon>
        <taxon>Paliureae</taxon>
        <taxon>Ziziphus</taxon>
    </lineage>
</organism>
<dbReference type="Pfam" id="PF00098">
    <property type="entry name" value="zf-CCHC"/>
    <property type="match status" value="1"/>
</dbReference>
<dbReference type="GeneID" id="132799698"/>
<sequence>MDIEVLVNKLRIEDDNRKYDKTSSKAVVKVNVVEHGQSSKNKKKTRKDSKLGCKVGISKKIKFQDRCFNCDKMGHRAIECKLPKRKKNKETQTMEHITREVDDIDLNVVAFEVYLVESNPREWVYIEIDPPELPTDESTEAVRKLYEDWRHSHKCCTMMMENNMDEAIYASIPRVETAKQLFEEIRKKFIKFDMNENVVIPDRDAINLVVDEPIVDQDGLVVEGQDIVDANVSLRRSQKTRRCYREFDGSNSLFFETLIDSYRKMGLLVEAIDVFLGLKDFEFVPTLLFCNLLLRDLLKTNRMELFWKVFDRMSEMEMNFDVYTYSNLISAHLKTGNVDEAQRFLLEMGEKNCHPNVVTYNLVINGLCRARRVDEAVEIKRSMIEEGLVPDNYTYATLVNGYCMEKRLTDAELVFSEMIDAGMKPDVVAYSSLIDGLIKQGNLDEAFRIKNKMMNHGIEIGLIYHREEPTQPNANLVVDALSGKPASSINTFERVSTKSNNTLA</sequence>
<dbReference type="NCBIfam" id="TIGR00756">
    <property type="entry name" value="PPR"/>
    <property type="match status" value="4"/>
</dbReference>
<dbReference type="RefSeq" id="XP_060668138.1">
    <property type="nucleotide sequence ID" value="XM_060812155.1"/>
</dbReference>
<evidence type="ECO:0000256" key="4">
    <source>
        <dbReference type="PROSITE-ProRule" id="PRU00708"/>
    </source>
</evidence>
<gene>
    <name evidence="7" type="primary">LOC132799698</name>
</gene>
<feature type="repeat" description="PPR" evidence="4">
    <location>
        <begin position="391"/>
        <end position="425"/>
    </location>
</feature>
<dbReference type="SUPFAM" id="SSF81901">
    <property type="entry name" value="HCP-like"/>
    <property type="match status" value="1"/>
</dbReference>
<keyword evidence="3" id="KW-0862">Zinc</keyword>
<dbReference type="InterPro" id="IPR036875">
    <property type="entry name" value="Znf_CCHC_sf"/>
</dbReference>
<evidence type="ECO:0000256" key="2">
    <source>
        <dbReference type="ARBA" id="ARBA00022737"/>
    </source>
</evidence>
<keyword evidence="3" id="KW-0863">Zinc-finger</keyword>
<name>A0ABM3ZUH3_ZIZJJ</name>
<keyword evidence="6" id="KW-1185">Reference proteome</keyword>
<evidence type="ECO:0000256" key="3">
    <source>
        <dbReference type="PROSITE-ProRule" id="PRU00047"/>
    </source>
</evidence>
<dbReference type="SMART" id="SM00343">
    <property type="entry name" value="ZnF_C2HC"/>
    <property type="match status" value="1"/>
</dbReference>
<dbReference type="InterPro" id="IPR011990">
    <property type="entry name" value="TPR-like_helical_dom_sf"/>
</dbReference>
<proteinExistence type="inferred from homology"/>
<dbReference type="InterPro" id="IPR001878">
    <property type="entry name" value="Znf_CCHC"/>
</dbReference>
<dbReference type="Gene3D" id="4.10.60.10">
    <property type="entry name" value="Zinc finger, CCHC-type"/>
    <property type="match status" value="1"/>
</dbReference>
<dbReference type="Pfam" id="PF01535">
    <property type="entry name" value="PPR"/>
    <property type="match status" value="2"/>
</dbReference>
<dbReference type="PROSITE" id="PS51375">
    <property type="entry name" value="PPR"/>
    <property type="match status" value="4"/>
</dbReference>
<reference evidence="7" key="1">
    <citation type="submission" date="2025-08" db="UniProtKB">
        <authorList>
            <consortium name="RefSeq"/>
        </authorList>
    </citation>
    <scope>IDENTIFICATION</scope>
    <source>
        <tissue evidence="7">Seedling</tissue>
    </source>
</reference>